<dbReference type="FunFam" id="1.10.238.10:FF:000205">
    <property type="entry name" value="calcineurin B homologous protein 3"/>
    <property type="match status" value="1"/>
</dbReference>
<dbReference type="InterPro" id="IPR052490">
    <property type="entry name" value="CHP3"/>
</dbReference>
<evidence type="ECO:0000256" key="13">
    <source>
        <dbReference type="ARBA" id="ARBA00023136"/>
    </source>
</evidence>
<proteinExistence type="inferred from homology"/>
<keyword evidence="9" id="KW-0479">Metal-binding</keyword>
<evidence type="ECO:0000256" key="17">
    <source>
        <dbReference type="ARBA" id="ARBA00038164"/>
    </source>
</evidence>
<dbReference type="GO" id="GO:0030154">
    <property type="term" value="P:cell differentiation"/>
    <property type="evidence" value="ECO:0007669"/>
    <property type="project" value="UniProtKB-KW"/>
</dbReference>
<keyword evidence="7" id="KW-0963">Cytoplasm</keyword>
<keyword evidence="13" id="KW-0472">Membrane</keyword>
<dbReference type="GO" id="GO:0032587">
    <property type="term" value="C:ruffle membrane"/>
    <property type="evidence" value="ECO:0007669"/>
    <property type="project" value="UniProtKB-SubCell"/>
</dbReference>
<evidence type="ECO:0000256" key="3">
    <source>
        <dbReference type="ARBA" id="ARBA00004510"/>
    </source>
</evidence>
<keyword evidence="15" id="KW-0966">Cell projection</keyword>
<dbReference type="InterPro" id="IPR018247">
    <property type="entry name" value="EF_Hand_1_Ca_BS"/>
</dbReference>
<gene>
    <name evidence="21" type="primary">TESC</name>
</gene>
<evidence type="ECO:0000256" key="16">
    <source>
        <dbReference type="ARBA" id="ARBA00023288"/>
    </source>
</evidence>
<evidence type="ECO:0000256" key="19">
    <source>
        <dbReference type="ARBA" id="ARBA00042981"/>
    </source>
</evidence>
<name>A0A8C6ZYA4_NOTPE</name>
<dbReference type="GO" id="GO:0005737">
    <property type="term" value="C:cytoplasm"/>
    <property type="evidence" value="ECO:0007669"/>
    <property type="project" value="UniProtKB-SubCell"/>
</dbReference>
<dbReference type="GO" id="GO:0005634">
    <property type="term" value="C:nucleus"/>
    <property type="evidence" value="ECO:0007669"/>
    <property type="project" value="UniProtKB-SubCell"/>
</dbReference>
<keyword evidence="22" id="KW-1185">Reference proteome</keyword>
<dbReference type="InterPro" id="IPR011992">
    <property type="entry name" value="EF-hand-dom_pair"/>
</dbReference>
<evidence type="ECO:0000313" key="21">
    <source>
        <dbReference type="Ensembl" id="ENSNPEP00000019064.1"/>
    </source>
</evidence>
<evidence type="ECO:0000256" key="4">
    <source>
        <dbReference type="ARBA" id="ARBA00004632"/>
    </source>
</evidence>
<dbReference type="SUPFAM" id="SSF47473">
    <property type="entry name" value="EF-hand"/>
    <property type="match status" value="1"/>
</dbReference>
<keyword evidence="14" id="KW-0539">Nucleus</keyword>
<keyword evidence="12" id="KW-0649">Protein kinase inhibitor</keyword>
<dbReference type="Gene3D" id="1.10.238.10">
    <property type="entry name" value="EF-hand"/>
    <property type="match status" value="1"/>
</dbReference>
<evidence type="ECO:0000256" key="8">
    <source>
        <dbReference type="ARBA" id="ARBA00022707"/>
    </source>
</evidence>
<dbReference type="GO" id="GO:0004860">
    <property type="term" value="F:protein kinase inhibitor activity"/>
    <property type="evidence" value="ECO:0007669"/>
    <property type="project" value="UniProtKB-KW"/>
</dbReference>
<comment type="similarity">
    <text evidence="17">Belongs to the calcineurin regulatory subunit family. CHP subfamily.</text>
</comment>
<evidence type="ECO:0000256" key="10">
    <source>
        <dbReference type="ARBA" id="ARBA00022782"/>
    </source>
</evidence>
<evidence type="ECO:0000256" key="1">
    <source>
        <dbReference type="ARBA" id="ARBA00004123"/>
    </source>
</evidence>
<dbReference type="PROSITE" id="PS00018">
    <property type="entry name" value="EF_HAND_1"/>
    <property type="match status" value="1"/>
</dbReference>
<feature type="domain" description="EF-hand" evidence="20">
    <location>
        <begin position="110"/>
        <end position="145"/>
    </location>
</feature>
<dbReference type="GO" id="GO:0005509">
    <property type="term" value="F:calcium ion binding"/>
    <property type="evidence" value="ECO:0007669"/>
    <property type="project" value="InterPro"/>
</dbReference>
<sequence length="215" mass="24981">MGSAHSLPAEMRALADKTGFTSDQIEHLHRRFKQLSNDKPTLRKEHFDSVPDLEFNPIRCKIVQAFFDRRNLRQEEDGLADEINFEDFLTIMSYFRPIEPDMDEEQLQRFRTNKLKFLFHMYDSDHDGIITLQEYRKVVEELLSGNPHLEKGAARSIADGAMLEAASICVGQMVGPNQVYEGITFDDFLKIWRGIDIETKMHVRFLNMEPIAHCC</sequence>
<dbReference type="PANTHER" id="PTHR46823">
    <property type="entry name" value="CALCINEURIN B HOMOLOGOUS PROTEIN 3"/>
    <property type="match status" value="1"/>
</dbReference>
<dbReference type="InterPro" id="IPR002048">
    <property type="entry name" value="EF_hand_dom"/>
</dbReference>
<protein>
    <recommendedName>
        <fullName evidence="18">Calcineurin B homologous protein 3</fullName>
    </recommendedName>
    <alternativeName>
        <fullName evidence="19">Tescalcin</fullName>
    </alternativeName>
</protein>
<dbReference type="PROSITE" id="PS50222">
    <property type="entry name" value="EF_HAND_2"/>
    <property type="match status" value="1"/>
</dbReference>
<evidence type="ECO:0000256" key="6">
    <source>
        <dbReference type="ARBA" id="ARBA00022475"/>
    </source>
</evidence>
<evidence type="ECO:0000256" key="18">
    <source>
        <dbReference type="ARBA" id="ARBA00041032"/>
    </source>
</evidence>
<organism evidence="21 22">
    <name type="scientific">Nothoprocta perdicaria</name>
    <name type="common">Chilean tinamou</name>
    <name type="synonym">Crypturus perdicarius</name>
    <dbReference type="NCBI Taxonomy" id="30464"/>
    <lineage>
        <taxon>Eukaryota</taxon>
        <taxon>Metazoa</taxon>
        <taxon>Chordata</taxon>
        <taxon>Craniata</taxon>
        <taxon>Vertebrata</taxon>
        <taxon>Euteleostomi</taxon>
        <taxon>Archelosauria</taxon>
        <taxon>Archosauria</taxon>
        <taxon>Dinosauria</taxon>
        <taxon>Saurischia</taxon>
        <taxon>Theropoda</taxon>
        <taxon>Coelurosauria</taxon>
        <taxon>Aves</taxon>
        <taxon>Palaeognathae</taxon>
        <taxon>Tinamiformes</taxon>
        <taxon>Tinamidae</taxon>
        <taxon>Nothoprocta</taxon>
    </lineage>
</organism>
<evidence type="ECO:0000256" key="2">
    <source>
        <dbReference type="ARBA" id="ARBA00004496"/>
    </source>
</evidence>
<dbReference type="AlphaFoldDB" id="A0A8C6ZYA4"/>
<keyword evidence="6" id="KW-1003">Cell membrane</keyword>
<keyword evidence="11" id="KW-0106">Calcium</keyword>
<evidence type="ECO:0000256" key="9">
    <source>
        <dbReference type="ARBA" id="ARBA00022723"/>
    </source>
</evidence>
<evidence type="ECO:0000256" key="12">
    <source>
        <dbReference type="ARBA" id="ARBA00023013"/>
    </source>
</evidence>
<accession>A0A8C6ZYA4</accession>
<evidence type="ECO:0000256" key="7">
    <source>
        <dbReference type="ARBA" id="ARBA00022490"/>
    </source>
</evidence>
<evidence type="ECO:0000256" key="5">
    <source>
        <dbReference type="ARBA" id="ARBA00004635"/>
    </source>
</evidence>
<evidence type="ECO:0000256" key="15">
    <source>
        <dbReference type="ARBA" id="ARBA00023273"/>
    </source>
</evidence>
<keyword evidence="16" id="KW-0449">Lipoprotein</keyword>
<evidence type="ECO:0000259" key="20">
    <source>
        <dbReference type="PROSITE" id="PS50222"/>
    </source>
</evidence>
<reference evidence="21" key="1">
    <citation type="submission" date="2025-08" db="UniProtKB">
        <authorList>
            <consortium name="Ensembl"/>
        </authorList>
    </citation>
    <scope>IDENTIFICATION</scope>
</reference>
<dbReference type="Proteomes" id="UP000694420">
    <property type="component" value="Unplaced"/>
</dbReference>
<dbReference type="SMART" id="SM00054">
    <property type="entry name" value="EFh"/>
    <property type="match status" value="1"/>
</dbReference>
<evidence type="ECO:0000313" key="22">
    <source>
        <dbReference type="Proteomes" id="UP000694420"/>
    </source>
</evidence>
<dbReference type="Ensembl" id="ENSNPET00000019552.1">
    <property type="protein sequence ID" value="ENSNPEP00000019064.1"/>
    <property type="gene ID" value="ENSNPEG00000014201.1"/>
</dbReference>
<reference evidence="21" key="2">
    <citation type="submission" date="2025-09" db="UniProtKB">
        <authorList>
            <consortium name="Ensembl"/>
        </authorList>
    </citation>
    <scope>IDENTIFICATION</scope>
</reference>
<keyword evidence="8" id="KW-0519">Myristate</keyword>
<comment type="subcellular location">
    <subcellularLocation>
        <location evidence="3">Cell projection</location>
        <location evidence="3">Lamellipodium</location>
    </subcellularLocation>
    <subcellularLocation>
        <location evidence="4">Cell projection</location>
        <location evidence="4">Ruffle membrane</location>
    </subcellularLocation>
    <subcellularLocation>
        <location evidence="2">Cytoplasm</location>
    </subcellularLocation>
    <subcellularLocation>
        <location evidence="5">Membrane</location>
        <topology evidence="5">Lipid-anchor</topology>
    </subcellularLocation>
    <subcellularLocation>
        <location evidence="1">Nucleus</location>
    </subcellularLocation>
</comment>
<evidence type="ECO:0000256" key="11">
    <source>
        <dbReference type="ARBA" id="ARBA00022837"/>
    </source>
</evidence>
<keyword evidence="10" id="KW-0221">Differentiation</keyword>
<dbReference type="GO" id="GO:0030027">
    <property type="term" value="C:lamellipodium"/>
    <property type="evidence" value="ECO:0007669"/>
    <property type="project" value="UniProtKB-SubCell"/>
</dbReference>
<evidence type="ECO:0000256" key="14">
    <source>
        <dbReference type="ARBA" id="ARBA00023242"/>
    </source>
</evidence>